<protein>
    <submittedName>
        <fullName evidence="1">Uncharacterized protein</fullName>
    </submittedName>
</protein>
<gene>
    <name evidence="1" type="ORF">SAMN04244559_02040</name>
</gene>
<evidence type="ECO:0000313" key="1">
    <source>
        <dbReference type="EMBL" id="SEH38153.1"/>
    </source>
</evidence>
<dbReference type="Proteomes" id="UP000182983">
    <property type="component" value="Unassembled WGS sequence"/>
</dbReference>
<sequence>MQCSKDVGANLRRSSFLDVSSLTLGRAGNRAAFFLGASCRWHSAGMHRFVPVSEGTILAADQAIPDAVDGQNDRRLTRIRLDLAS</sequence>
<accession>A0A1H6HVJ8</accession>
<evidence type="ECO:0000313" key="2">
    <source>
        <dbReference type="Proteomes" id="UP000182983"/>
    </source>
</evidence>
<dbReference type="EMBL" id="FNWO01000007">
    <property type="protein sequence ID" value="SEH38153.1"/>
    <property type="molecule type" value="Genomic_DNA"/>
</dbReference>
<organism evidence="1 2">
    <name type="scientific">Magnetospirillum fulvum</name>
    <name type="common">Rhodospirillum fulvum</name>
    <dbReference type="NCBI Taxonomy" id="1082"/>
    <lineage>
        <taxon>Bacteria</taxon>
        <taxon>Pseudomonadati</taxon>
        <taxon>Pseudomonadota</taxon>
        <taxon>Alphaproteobacteria</taxon>
        <taxon>Rhodospirillales</taxon>
        <taxon>Rhodospirillaceae</taxon>
        <taxon>Magnetospirillum</taxon>
    </lineage>
</organism>
<keyword evidence="2" id="KW-1185">Reference proteome</keyword>
<name>A0A1H6HVJ8_MAGFU</name>
<dbReference type="AlphaFoldDB" id="A0A1H6HVJ8"/>
<reference evidence="2" key="1">
    <citation type="submission" date="2016-10" db="EMBL/GenBank/DDBJ databases">
        <authorList>
            <person name="Varghese N."/>
            <person name="Submissions S."/>
        </authorList>
    </citation>
    <scope>NUCLEOTIDE SEQUENCE [LARGE SCALE GENOMIC DNA]</scope>
    <source>
        <strain evidence="2">DSM 13234</strain>
    </source>
</reference>
<proteinExistence type="predicted"/>